<dbReference type="EMBL" id="UFQT01001007">
    <property type="protein sequence ID" value="SSX28428.1"/>
    <property type="molecule type" value="Genomic_DNA"/>
</dbReference>
<evidence type="ECO:0000313" key="3">
    <source>
        <dbReference type="EMBL" id="SSX08512.1"/>
    </source>
</evidence>
<feature type="domain" description="MKRN2 opposite strand protein-like C-terminal" evidence="1">
    <location>
        <begin position="49"/>
        <end position="179"/>
    </location>
</feature>
<sequence>MSSTQNMSFIDPGIICYQHCGPKIFTFKLPDVCQACGKNLVSANCSTMPFRLPYPFIKASQYPCAVVLRPTTGDFLNDYSNHLNLHIGITTSSASIVEFDRMGLRRHSVNSKAMKNQWAQSLLVEKVPEAWTEHWDDVLQLICKEPVWTPQDYHEDRHNCYTFVLRFLKQLGYGELSQIAASR</sequence>
<proteinExistence type="predicted"/>
<protein>
    <submittedName>
        <fullName evidence="3">CSON000028 protein</fullName>
    </submittedName>
</protein>
<dbReference type="Pfam" id="PF22795">
    <property type="entry name" value="DUF4796_N"/>
    <property type="match status" value="1"/>
</dbReference>
<dbReference type="PANTHER" id="PTHR33963:SF2">
    <property type="entry name" value="MKRN2 OPPOSITE STRAND PROTEIN"/>
    <property type="match status" value="1"/>
</dbReference>
<dbReference type="OMA" id="KGLVYNY"/>
<dbReference type="VEuPathDB" id="VectorBase:CSON000028"/>
<dbReference type="PANTHER" id="PTHR33963">
    <property type="entry name" value="MKRN2 OPPOSITE STRAND PROTEIN"/>
    <property type="match status" value="1"/>
</dbReference>
<name>A0A336KV68_CULSO</name>
<organism evidence="3">
    <name type="scientific">Culicoides sonorensis</name>
    <name type="common">Biting midge</name>
    <dbReference type="NCBI Taxonomy" id="179676"/>
    <lineage>
        <taxon>Eukaryota</taxon>
        <taxon>Metazoa</taxon>
        <taxon>Ecdysozoa</taxon>
        <taxon>Arthropoda</taxon>
        <taxon>Hexapoda</taxon>
        <taxon>Insecta</taxon>
        <taxon>Pterygota</taxon>
        <taxon>Neoptera</taxon>
        <taxon>Endopterygota</taxon>
        <taxon>Diptera</taxon>
        <taxon>Nematocera</taxon>
        <taxon>Chironomoidea</taxon>
        <taxon>Ceratopogonidae</taxon>
        <taxon>Ceratopogoninae</taxon>
        <taxon>Culicoides</taxon>
        <taxon>Monoculicoides</taxon>
    </lineage>
</organism>
<dbReference type="Pfam" id="PF16044">
    <property type="entry name" value="DUF4796_C"/>
    <property type="match status" value="1"/>
</dbReference>
<dbReference type="InterPro" id="IPR053922">
    <property type="entry name" value="MKRN2OS-like_N"/>
</dbReference>
<dbReference type="InterPro" id="IPR053921">
    <property type="entry name" value="MKRN2OS-like_C"/>
</dbReference>
<evidence type="ECO:0000259" key="2">
    <source>
        <dbReference type="Pfam" id="PF22795"/>
    </source>
</evidence>
<reference evidence="3" key="1">
    <citation type="submission" date="2018-04" db="EMBL/GenBank/DDBJ databases">
        <authorList>
            <person name="Go L.Y."/>
            <person name="Mitchell J.A."/>
        </authorList>
    </citation>
    <scope>NUCLEOTIDE SEQUENCE</scope>
    <source>
        <tissue evidence="3">Whole organism</tissue>
    </source>
</reference>
<feature type="domain" description="MKRN2 opposite strand protein-like N-terminal" evidence="2">
    <location>
        <begin position="12"/>
        <end position="40"/>
    </location>
</feature>
<evidence type="ECO:0000313" key="4">
    <source>
        <dbReference type="EMBL" id="SSX28428.1"/>
    </source>
</evidence>
<dbReference type="InterPro" id="IPR032016">
    <property type="entry name" value="MKRN2OS-like"/>
</dbReference>
<dbReference type="AlphaFoldDB" id="A0A336KV68"/>
<gene>
    <name evidence="3" type="primary">CSON000028</name>
</gene>
<evidence type="ECO:0000259" key="1">
    <source>
        <dbReference type="Pfam" id="PF16044"/>
    </source>
</evidence>
<dbReference type="EMBL" id="UFQS01001007">
    <property type="protein sequence ID" value="SSX08512.1"/>
    <property type="molecule type" value="Genomic_DNA"/>
</dbReference>
<reference evidence="4" key="2">
    <citation type="submission" date="2018-07" db="EMBL/GenBank/DDBJ databases">
        <authorList>
            <person name="Quirk P.G."/>
            <person name="Krulwich T.A."/>
        </authorList>
    </citation>
    <scope>NUCLEOTIDE SEQUENCE</scope>
</reference>
<accession>A0A336KV68</accession>